<reference evidence="2 3" key="1">
    <citation type="submission" date="2015-07" db="EMBL/GenBank/DDBJ databases">
        <title>High-quality genome of monoxenous trypanosomatid Leptomonas pyrrhocoris.</title>
        <authorList>
            <person name="Flegontov P."/>
            <person name="Butenko A."/>
            <person name="Firsov S."/>
            <person name="Vlcek C."/>
            <person name="Logacheva M.D."/>
            <person name="Field M."/>
            <person name="Filatov D."/>
            <person name="Flegontova O."/>
            <person name="Gerasimov E."/>
            <person name="Jackson A.P."/>
            <person name="Kelly S."/>
            <person name="Opperdoes F."/>
            <person name="O'Reilly A."/>
            <person name="Votypka J."/>
            <person name="Yurchenko V."/>
            <person name="Lukes J."/>
        </authorList>
    </citation>
    <scope>NUCLEOTIDE SEQUENCE [LARGE SCALE GENOMIC DNA]</scope>
    <source>
        <strain evidence="2">H10</strain>
    </source>
</reference>
<evidence type="ECO:0000313" key="2">
    <source>
        <dbReference type="EMBL" id="KPA80633.1"/>
    </source>
</evidence>
<keyword evidence="1" id="KW-1133">Transmembrane helix</keyword>
<protein>
    <recommendedName>
        <fullName evidence="4">Transmembrane protein</fullName>
    </recommendedName>
</protein>
<keyword evidence="1" id="KW-0472">Membrane</keyword>
<dbReference type="RefSeq" id="XP_015659072.1">
    <property type="nucleotide sequence ID" value="XM_015802628.1"/>
</dbReference>
<evidence type="ECO:0000313" key="3">
    <source>
        <dbReference type="Proteomes" id="UP000037923"/>
    </source>
</evidence>
<dbReference type="EMBL" id="LGTL01000008">
    <property type="protein sequence ID" value="KPA80633.1"/>
    <property type="molecule type" value="Genomic_DNA"/>
</dbReference>
<feature type="transmembrane region" description="Helical" evidence="1">
    <location>
        <begin position="92"/>
        <end position="115"/>
    </location>
</feature>
<gene>
    <name evidence="2" type="ORF">ABB37_04823</name>
</gene>
<dbReference type="GeneID" id="26905114"/>
<dbReference type="VEuPathDB" id="TriTrypDB:LpyrH10_08_2720"/>
<keyword evidence="1" id="KW-0812">Transmembrane</keyword>
<keyword evidence="3" id="KW-1185">Reference proteome</keyword>
<proteinExistence type="predicted"/>
<comment type="caution">
    <text evidence="2">The sequence shown here is derived from an EMBL/GenBank/DDBJ whole genome shotgun (WGS) entry which is preliminary data.</text>
</comment>
<dbReference type="AlphaFoldDB" id="A0A0M9G211"/>
<dbReference type="Proteomes" id="UP000037923">
    <property type="component" value="Unassembled WGS sequence"/>
</dbReference>
<name>A0A0M9G211_LEPPY</name>
<feature type="transmembrane region" description="Helical" evidence="1">
    <location>
        <begin position="54"/>
        <end position="72"/>
    </location>
</feature>
<evidence type="ECO:0008006" key="4">
    <source>
        <dbReference type="Google" id="ProtNLM"/>
    </source>
</evidence>
<accession>A0A0M9G211</accession>
<organism evidence="2 3">
    <name type="scientific">Leptomonas pyrrhocoris</name>
    <name type="common">Firebug parasite</name>
    <dbReference type="NCBI Taxonomy" id="157538"/>
    <lineage>
        <taxon>Eukaryota</taxon>
        <taxon>Discoba</taxon>
        <taxon>Euglenozoa</taxon>
        <taxon>Kinetoplastea</taxon>
        <taxon>Metakinetoplastina</taxon>
        <taxon>Trypanosomatida</taxon>
        <taxon>Trypanosomatidae</taxon>
        <taxon>Leishmaniinae</taxon>
        <taxon>Leptomonas</taxon>
    </lineage>
</organism>
<evidence type="ECO:0000256" key="1">
    <source>
        <dbReference type="SAM" id="Phobius"/>
    </source>
</evidence>
<sequence length="119" mass="13788">MPVRVSEKYLTAAGINCEPSLYDSSGAPPFFFDGSELIFSAFCLSVDVDPLHQILSFFFSALKTKVFFFSVWRRLRFARSSSTASASYAPFFAPFFLLFFFFLWLFVRYAFYLFICLFS</sequence>